<dbReference type="EMBL" id="BKCJ010479421">
    <property type="protein sequence ID" value="GFA74278.1"/>
    <property type="molecule type" value="Genomic_DNA"/>
</dbReference>
<evidence type="ECO:0000259" key="1">
    <source>
        <dbReference type="Pfam" id="PF22936"/>
    </source>
</evidence>
<feature type="non-terminal residue" evidence="2">
    <location>
        <position position="1"/>
    </location>
</feature>
<feature type="domain" description="Retrovirus-related Pol polyprotein from transposon TNT 1-94-like beta-barrel" evidence="1">
    <location>
        <begin position="78"/>
        <end position="135"/>
    </location>
</feature>
<proteinExistence type="predicted"/>
<organism evidence="2">
    <name type="scientific">Tanacetum cinerariifolium</name>
    <name type="common">Dalmatian daisy</name>
    <name type="synonym">Chrysanthemum cinerariifolium</name>
    <dbReference type="NCBI Taxonomy" id="118510"/>
    <lineage>
        <taxon>Eukaryota</taxon>
        <taxon>Viridiplantae</taxon>
        <taxon>Streptophyta</taxon>
        <taxon>Embryophyta</taxon>
        <taxon>Tracheophyta</taxon>
        <taxon>Spermatophyta</taxon>
        <taxon>Magnoliopsida</taxon>
        <taxon>eudicotyledons</taxon>
        <taxon>Gunneridae</taxon>
        <taxon>Pentapetalae</taxon>
        <taxon>asterids</taxon>
        <taxon>campanulids</taxon>
        <taxon>Asterales</taxon>
        <taxon>Asteraceae</taxon>
        <taxon>Asteroideae</taxon>
        <taxon>Anthemideae</taxon>
        <taxon>Anthemidinae</taxon>
        <taxon>Tanacetum</taxon>
    </lineage>
</organism>
<protein>
    <recommendedName>
        <fullName evidence="1">Retrovirus-related Pol polyprotein from transposon TNT 1-94-like beta-barrel domain-containing protein</fullName>
    </recommendedName>
</protein>
<dbReference type="AlphaFoldDB" id="A0A699K4I2"/>
<accession>A0A699K4I2</accession>
<comment type="caution">
    <text evidence="2">The sequence shown here is derived from an EMBL/GenBank/DDBJ whole genome shotgun (WGS) entry which is preliminary data.</text>
</comment>
<evidence type="ECO:0000313" key="2">
    <source>
        <dbReference type="EMBL" id="GFA74278.1"/>
    </source>
</evidence>
<gene>
    <name evidence="2" type="ORF">Tci_646250</name>
</gene>
<dbReference type="Pfam" id="PF22936">
    <property type="entry name" value="Pol_BBD"/>
    <property type="match status" value="1"/>
</dbReference>
<sequence length="216" mass="24771">TLLYGRESLTMEDVLATLNSKELKKRTEGIKEKASDDLYVRGRSDHSEGHLKKDCTMNKSSGFVKKGKRDEDYDSSDDEGRSYHMTHRMEFLYDFKVVNGGSVQLGDNRICTIKKTWKVKIQLYDGSSFILEDVRQLKENTNTDRLVKEQEKVHLGIKAGANIMVTEVPCQEGAEGNVAEKKKLNESMEANLRKLLKYNAWSTKWSPIRGSNMRKR</sequence>
<name>A0A699K4I2_TANCI</name>
<dbReference type="InterPro" id="IPR054722">
    <property type="entry name" value="PolX-like_BBD"/>
</dbReference>
<reference evidence="2" key="1">
    <citation type="journal article" date="2019" name="Sci. Rep.">
        <title>Draft genome of Tanacetum cinerariifolium, the natural source of mosquito coil.</title>
        <authorList>
            <person name="Yamashiro T."/>
            <person name="Shiraishi A."/>
            <person name="Satake H."/>
            <person name="Nakayama K."/>
        </authorList>
    </citation>
    <scope>NUCLEOTIDE SEQUENCE</scope>
</reference>